<comment type="caution">
    <text evidence="2">The sequence shown here is derived from an EMBL/GenBank/DDBJ whole genome shotgun (WGS) entry which is preliminary data.</text>
</comment>
<dbReference type="PANTHER" id="PTHR11439">
    <property type="entry name" value="GAG-POL-RELATED RETROTRANSPOSON"/>
    <property type="match status" value="1"/>
</dbReference>
<dbReference type="CDD" id="cd09272">
    <property type="entry name" value="RNase_HI_RT_Ty1"/>
    <property type="match status" value="1"/>
</dbReference>
<reference evidence="2" key="1">
    <citation type="journal article" date="2019" name="Sci. Rep.">
        <title>Draft genome of Tanacetum cinerariifolium, the natural source of mosquito coil.</title>
        <authorList>
            <person name="Yamashiro T."/>
            <person name="Shiraishi A."/>
            <person name="Satake H."/>
            <person name="Nakayama K."/>
        </authorList>
    </citation>
    <scope>NUCLEOTIDE SEQUENCE</scope>
</reference>
<organism evidence="2">
    <name type="scientific">Tanacetum cinerariifolium</name>
    <name type="common">Dalmatian daisy</name>
    <name type="synonym">Chrysanthemum cinerariifolium</name>
    <dbReference type="NCBI Taxonomy" id="118510"/>
    <lineage>
        <taxon>Eukaryota</taxon>
        <taxon>Viridiplantae</taxon>
        <taxon>Streptophyta</taxon>
        <taxon>Embryophyta</taxon>
        <taxon>Tracheophyta</taxon>
        <taxon>Spermatophyta</taxon>
        <taxon>Magnoliopsida</taxon>
        <taxon>eudicotyledons</taxon>
        <taxon>Gunneridae</taxon>
        <taxon>Pentapetalae</taxon>
        <taxon>asterids</taxon>
        <taxon>campanulids</taxon>
        <taxon>Asterales</taxon>
        <taxon>Asteraceae</taxon>
        <taxon>Asteroideae</taxon>
        <taxon>Anthemideae</taxon>
        <taxon>Anthemidinae</taxon>
        <taxon>Tanacetum</taxon>
    </lineage>
</organism>
<gene>
    <name evidence="2" type="ORF">Tci_059782</name>
</gene>
<evidence type="ECO:0000256" key="1">
    <source>
        <dbReference type="SAM" id="MobiDB-lite"/>
    </source>
</evidence>
<dbReference type="GO" id="GO:0008270">
    <property type="term" value="F:zinc ion binding"/>
    <property type="evidence" value="ECO:0007669"/>
    <property type="project" value="InterPro"/>
</dbReference>
<sequence length="536" mass="60533">MVCWSSKKKNCVSISTVKSEYVAVSSCYAQVLWMRTQLTDYGFFYDKVPIYCDSKIAIAISCNPVQHTRTKHIDVRLLGLVRQCFSILASCYKVCIHMGRSYLTATDRLLDKFIGWKKTWLCLSHCLSFLQEADTIGFVSGCGPPENLHQWRMCGSLTAFHYSGYSLQITEAYAALRNDRNAEDTLSKLLQMGTVAEYESKFVILANRVMGISTILLKLFYISGLKPALQCALLMLNPTTLDEAFSLVRATKARITNLQILKILKSNPSTLGEAFFRARITDARVEDENSQAVDTIVGDQKDPDVKDKQELKSMFEKQAGVERFDLIQTFHVCKQKEEKSISSYVLKMKGYVEQVEHLGYVLPQDISVGLILNSLTSDFVDFVRNYNMHNMRKTIGESHALLIEYETGLPKKATTPQVLAIQGGRLQDSNKKLQNAKGNGKGKGKGNDKLVYTHKPKNLKPSAKEHPTKDDVCHHCKEVGHWKMNCLVYFAELMKKKKQVGIANSSGEYYLERESKIKKRGLLLWVSCEADTWGTG</sequence>
<dbReference type="InterPro" id="IPR036875">
    <property type="entry name" value="Znf_CCHC_sf"/>
</dbReference>
<accession>A0A6L2NTC4</accession>
<evidence type="ECO:0000313" key="2">
    <source>
        <dbReference type="EMBL" id="GEU87804.1"/>
    </source>
</evidence>
<dbReference type="EMBL" id="BKCJ010009616">
    <property type="protein sequence ID" value="GEU87804.1"/>
    <property type="molecule type" value="Genomic_DNA"/>
</dbReference>
<dbReference type="Pfam" id="PF14223">
    <property type="entry name" value="Retrotran_gag_2"/>
    <property type="match status" value="1"/>
</dbReference>
<dbReference type="AlphaFoldDB" id="A0A6L2NTC4"/>
<protein>
    <recommendedName>
        <fullName evidence="3">Zinc finger, CCHC-type</fullName>
    </recommendedName>
</protein>
<dbReference type="Gene3D" id="4.10.60.10">
    <property type="entry name" value="Zinc finger, CCHC-type"/>
    <property type="match status" value="1"/>
</dbReference>
<feature type="region of interest" description="Disordered" evidence="1">
    <location>
        <begin position="430"/>
        <end position="451"/>
    </location>
</feature>
<proteinExistence type="predicted"/>
<evidence type="ECO:0008006" key="3">
    <source>
        <dbReference type="Google" id="ProtNLM"/>
    </source>
</evidence>
<name>A0A6L2NTC4_TANCI</name>
<dbReference type="SUPFAM" id="SSF57756">
    <property type="entry name" value="Retrovirus zinc finger-like domains"/>
    <property type="match status" value="1"/>
</dbReference>
<dbReference type="GO" id="GO:0003676">
    <property type="term" value="F:nucleic acid binding"/>
    <property type="evidence" value="ECO:0007669"/>
    <property type="project" value="InterPro"/>
</dbReference>
<dbReference type="PANTHER" id="PTHR11439:SF495">
    <property type="entry name" value="REVERSE TRANSCRIPTASE, RNA-DEPENDENT DNA POLYMERASE-RELATED"/>
    <property type="match status" value="1"/>
</dbReference>